<dbReference type="AlphaFoldDB" id="A0A7Z7HPH8"/>
<accession>A0A7Z7HPH8</accession>
<evidence type="ECO:0000313" key="3">
    <source>
        <dbReference type="Proteomes" id="UP000242886"/>
    </source>
</evidence>
<organism evidence="2 3">
    <name type="scientific">Sterolibacterium denitrificans</name>
    <dbReference type="NCBI Taxonomy" id="157592"/>
    <lineage>
        <taxon>Bacteria</taxon>
        <taxon>Pseudomonadati</taxon>
        <taxon>Pseudomonadota</taxon>
        <taxon>Betaproteobacteria</taxon>
        <taxon>Nitrosomonadales</taxon>
        <taxon>Sterolibacteriaceae</taxon>
        <taxon>Sterolibacterium</taxon>
    </lineage>
</organism>
<protein>
    <submittedName>
        <fullName evidence="2">Uncharacterized protein</fullName>
    </submittedName>
</protein>
<keyword evidence="1" id="KW-0812">Transmembrane</keyword>
<keyword evidence="1" id="KW-0472">Membrane</keyword>
<evidence type="ECO:0000313" key="2">
    <source>
        <dbReference type="EMBL" id="SMB22788.1"/>
    </source>
</evidence>
<dbReference type="EMBL" id="LT837803">
    <property type="protein sequence ID" value="SMB22788.1"/>
    <property type="molecule type" value="Genomic_DNA"/>
</dbReference>
<name>A0A7Z7HPH8_9PROT</name>
<keyword evidence="1" id="KW-1133">Transmembrane helix</keyword>
<proteinExistence type="predicted"/>
<keyword evidence="3" id="KW-1185">Reference proteome</keyword>
<dbReference type="Proteomes" id="UP000242886">
    <property type="component" value="Chromosome SDENCHOL"/>
</dbReference>
<sequence>MPRLRQGASGITGARVYCGVTAPMKSRVTKKLLTWSIFCGYNFLASFGIRHASASLCVQQR</sequence>
<feature type="transmembrane region" description="Helical" evidence="1">
    <location>
        <begin position="32"/>
        <end position="49"/>
    </location>
</feature>
<reference evidence="2" key="1">
    <citation type="submission" date="2017-03" db="EMBL/GenBank/DDBJ databases">
        <authorList>
            <consortium name="AG Boll"/>
        </authorList>
    </citation>
    <scope>NUCLEOTIDE SEQUENCE [LARGE SCALE GENOMIC DNA]</scope>
    <source>
        <strain evidence="2">Chol</strain>
    </source>
</reference>
<evidence type="ECO:0000256" key="1">
    <source>
        <dbReference type="SAM" id="Phobius"/>
    </source>
</evidence>
<gene>
    <name evidence="2" type="ORF">SDENCHOL_10691</name>
</gene>